<evidence type="ECO:0000313" key="3">
    <source>
        <dbReference type="Proteomes" id="UP001159363"/>
    </source>
</evidence>
<dbReference type="PANTHER" id="PTHR21608">
    <property type="entry name" value="KINESIN-LIKE PROTEIN CG14535"/>
    <property type="match status" value="1"/>
</dbReference>
<dbReference type="Proteomes" id="UP001159363">
    <property type="component" value="Chromosome 1"/>
</dbReference>
<evidence type="ECO:0000256" key="1">
    <source>
        <dbReference type="SAM" id="MobiDB-lite"/>
    </source>
</evidence>
<dbReference type="EMBL" id="JARBHB010000001">
    <property type="protein sequence ID" value="KAJ8895458.1"/>
    <property type="molecule type" value="Genomic_DNA"/>
</dbReference>
<sequence>MSVERRRNERAGKMGDPREDLLTNSIVRHDSYTRKSESSSEGGAQVSLSPPPTPVSLICLRVRRCEGGVTQANGELDVKVMLRVSGPLSGAGALAFLSVDARRKQVTLVDPSVPAASEDRRLGVAAPKMFAFDAVFTRDESQSACHTPRRTGVTPGFSNLGIVPDDATDRRRVGNLTYLGDAEGVIPPPPPASRGRRRSTPKNHIQVTHCAAIFPPGPEFVTASVRVGRRGRQWNHPSSSTFPLSSSHSQQLTRGHKVTTPGASPLTSPASFLRVPLRAEWFRDAPRQVDGSTQFTGRLMATTDNRLTDGRLADATDGCETNFKWPPDLELFSSFEADKRNK</sequence>
<feature type="region of interest" description="Disordered" evidence="1">
    <location>
        <begin position="1"/>
        <end position="50"/>
    </location>
</feature>
<proteinExistence type="predicted"/>
<dbReference type="PANTHER" id="PTHR21608:SF7">
    <property type="entry name" value="KINESIN-LIKE PROTEIN CG14535"/>
    <property type="match status" value="1"/>
</dbReference>
<reference evidence="2 3" key="1">
    <citation type="submission" date="2023-02" db="EMBL/GenBank/DDBJ databases">
        <title>LHISI_Scaffold_Assembly.</title>
        <authorList>
            <person name="Stuart O.P."/>
            <person name="Cleave R."/>
            <person name="Magrath M.J.L."/>
            <person name="Mikheyev A.S."/>
        </authorList>
    </citation>
    <scope>NUCLEOTIDE SEQUENCE [LARGE SCALE GENOMIC DNA]</scope>
    <source>
        <strain evidence="2">Daus_M_001</strain>
        <tissue evidence="2">Leg muscle</tissue>
    </source>
</reference>
<accession>A0ABQ9IFK9</accession>
<protein>
    <submittedName>
        <fullName evidence="2">Uncharacterized protein</fullName>
    </submittedName>
</protein>
<feature type="region of interest" description="Disordered" evidence="1">
    <location>
        <begin position="180"/>
        <end position="200"/>
    </location>
</feature>
<comment type="caution">
    <text evidence="2">The sequence shown here is derived from an EMBL/GenBank/DDBJ whole genome shotgun (WGS) entry which is preliminary data.</text>
</comment>
<organism evidence="2 3">
    <name type="scientific">Dryococelus australis</name>
    <dbReference type="NCBI Taxonomy" id="614101"/>
    <lineage>
        <taxon>Eukaryota</taxon>
        <taxon>Metazoa</taxon>
        <taxon>Ecdysozoa</taxon>
        <taxon>Arthropoda</taxon>
        <taxon>Hexapoda</taxon>
        <taxon>Insecta</taxon>
        <taxon>Pterygota</taxon>
        <taxon>Neoptera</taxon>
        <taxon>Polyneoptera</taxon>
        <taxon>Phasmatodea</taxon>
        <taxon>Verophasmatodea</taxon>
        <taxon>Anareolatae</taxon>
        <taxon>Phasmatidae</taxon>
        <taxon>Eurycanthinae</taxon>
        <taxon>Dryococelus</taxon>
    </lineage>
</organism>
<feature type="compositionally biased region" description="Low complexity" evidence="1">
    <location>
        <begin position="238"/>
        <end position="249"/>
    </location>
</feature>
<name>A0ABQ9IFK9_9NEOP</name>
<keyword evidence="3" id="KW-1185">Reference proteome</keyword>
<evidence type="ECO:0000313" key="2">
    <source>
        <dbReference type="EMBL" id="KAJ8895458.1"/>
    </source>
</evidence>
<feature type="region of interest" description="Disordered" evidence="1">
    <location>
        <begin position="232"/>
        <end position="267"/>
    </location>
</feature>
<dbReference type="InterPro" id="IPR027640">
    <property type="entry name" value="Kinesin-like_fam"/>
</dbReference>
<feature type="compositionally biased region" description="Basic and acidic residues" evidence="1">
    <location>
        <begin position="1"/>
        <end position="38"/>
    </location>
</feature>
<gene>
    <name evidence="2" type="ORF">PR048_000791</name>
</gene>